<evidence type="ECO:0000256" key="8">
    <source>
        <dbReference type="ARBA" id="ARBA00022714"/>
    </source>
</evidence>
<dbReference type="SFLD" id="SFLDG01278">
    <property type="entry name" value="biotin_synthase_like"/>
    <property type="match status" value="1"/>
</dbReference>
<dbReference type="GO" id="GO:0051537">
    <property type="term" value="F:2 iron, 2 sulfur cluster binding"/>
    <property type="evidence" value="ECO:0007669"/>
    <property type="project" value="UniProtKB-KW"/>
</dbReference>
<keyword evidence="9 16" id="KW-0479">Metal-binding</keyword>
<dbReference type="Pfam" id="PF06968">
    <property type="entry name" value="BATS"/>
    <property type="match status" value="1"/>
</dbReference>
<comment type="catalytic activity">
    <reaction evidence="13 16">
        <text>(4R,5S)-dethiobiotin + (sulfur carrier)-SH + 2 reduced [2Fe-2S]-[ferredoxin] + 2 S-adenosyl-L-methionine = (sulfur carrier)-H + biotin + 2 5'-deoxyadenosine + 2 L-methionine + 2 oxidized [2Fe-2S]-[ferredoxin]</text>
        <dbReference type="Rhea" id="RHEA:22060"/>
        <dbReference type="Rhea" id="RHEA-COMP:10000"/>
        <dbReference type="Rhea" id="RHEA-COMP:10001"/>
        <dbReference type="Rhea" id="RHEA-COMP:14737"/>
        <dbReference type="Rhea" id="RHEA-COMP:14739"/>
        <dbReference type="ChEBI" id="CHEBI:17319"/>
        <dbReference type="ChEBI" id="CHEBI:29917"/>
        <dbReference type="ChEBI" id="CHEBI:33737"/>
        <dbReference type="ChEBI" id="CHEBI:33738"/>
        <dbReference type="ChEBI" id="CHEBI:57586"/>
        <dbReference type="ChEBI" id="CHEBI:57844"/>
        <dbReference type="ChEBI" id="CHEBI:59789"/>
        <dbReference type="ChEBI" id="CHEBI:64428"/>
        <dbReference type="ChEBI" id="CHEBI:149473"/>
        <dbReference type="EC" id="2.8.1.6"/>
    </reaction>
</comment>
<feature type="domain" description="Radical SAM core" evidence="18">
    <location>
        <begin position="43"/>
        <end position="272"/>
    </location>
</feature>
<dbReference type="Pfam" id="PF04055">
    <property type="entry name" value="Radical_SAM"/>
    <property type="match status" value="1"/>
</dbReference>
<keyword evidence="11 16" id="KW-0408">Iron</keyword>
<evidence type="ECO:0000256" key="10">
    <source>
        <dbReference type="ARBA" id="ARBA00022756"/>
    </source>
</evidence>
<feature type="binding site" evidence="16 17">
    <location>
        <position position="267"/>
    </location>
    <ligand>
        <name>[2Fe-2S] cluster</name>
        <dbReference type="ChEBI" id="CHEBI:190135"/>
    </ligand>
</feature>
<reference evidence="19 20" key="1">
    <citation type="submission" date="2018-07" db="EMBL/GenBank/DDBJ databases">
        <title>Anaerosacharophilus polymeroproducens gen. nov. sp. nov., an anaerobic bacterium isolated from salt field.</title>
        <authorList>
            <person name="Kim W."/>
            <person name="Yang S.-H."/>
            <person name="Oh J."/>
            <person name="Lee J.-H."/>
            <person name="Kwon K.K."/>
        </authorList>
    </citation>
    <scope>NUCLEOTIDE SEQUENCE [LARGE SCALE GENOMIC DNA]</scope>
    <source>
        <strain evidence="19 20">MCWD5</strain>
    </source>
</reference>
<protein>
    <recommendedName>
        <fullName evidence="15 16">Biotin synthase</fullName>
        <ecNumber evidence="4 16">2.8.1.6</ecNumber>
    </recommendedName>
</protein>
<keyword evidence="10 16" id="KW-0093">Biotin biosynthesis</keyword>
<dbReference type="InterPro" id="IPR006638">
    <property type="entry name" value="Elp3/MiaA/NifB-like_rSAM"/>
</dbReference>
<evidence type="ECO:0000256" key="4">
    <source>
        <dbReference type="ARBA" id="ARBA00012236"/>
    </source>
</evidence>
<feature type="binding site" evidence="16 17">
    <location>
        <position position="197"/>
    </location>
    <ligand>
        <name>[2Fe-2S] cluster</name>
        <dbReference type="ChEBI" id="CHEBI:190135"/>
    </ligand>
</feature>
<evidence type="ECO:0000256" key="11">
    <source>
        <dbReference type="ARBA" id="ARBA00023004"/>
    </source>
</evidence>
<dbReference type="GO" id="GO:0009102">
    <property type="term" value="P:biotin biosynthetic process"/>
    <property type="evidence" value="ECO:0007669"/>
    <property type="project" value="UniProtKB-UniRule"/>
</dbReference>
<dbReference type="SFLD" id="SFLDS00029">
    <property type="entry name" value="Radical_SAM"/>
    <property type="match status" value="1"/>
</dbReference>
<evidence type="ECO:0000256" key="9">
    <source>
        <dbReference type="ARBA" id="ARBA00022723"/>
    </source>
</evidence>
<accession>A0A371ATL0</accession>
<feature type="binding site" evidence="16 17">
    <location>
        <position position="137"/>
    </location>
    <ligand>
        <name>[2Fe-2S] cluster</name>
        <dbReference type="ChEBI" id="CHEBI:190135"/>
    </ligand>
</feature>
<evidence type="ECO:0000256" key="15">
    <source>
        <dbReference type="ARBA" id="ARBA00070199"/>
    </source>
</evidence>
<dbReference type="SMART" id="SM00729">
    <property type="entry name" value="Elp3"/>
    <property type="match status" value="1"/>
</dbReference>
<dbReference type="InterPro" id="IPR058240">
    <property type="entry name" value="rSAM_sf"/>
</dbReference>
<comment type="cofactor">
    <cofactor evidence="16">
        <name>[2Fe-2S] cluster</name>
        <dbReference type="ChEBI" id="CHEBI:190135"/>
    </cofactor>
    <text evidence="16">Binds 1 [2Fe-2S] cluster. The cluster is coordinated with 3 cysteines and 1 arginine.</text>
</comment>
<dbReference type="InterPro" id="IPR024177">
    <property type="entry name" value="Biotin_synthase"/>
</dbReference>
<keyword evidence="6 16" id="KW-0808">Transferase</keyword>
<dbReference type="GO" id="GO:0051539">
    <property type="term" value="F:4 iron, 4 sulfur cluster binding"/>
    <property type="evidence" value="ECO:0007669"/>
    <property type="project" value="UniProtKB-KW"/>
</dbReference>
<evidence type="ECO:0000256" key="17">
    <source>
        <dbReference type="PIRSR" id="PIRSR001619-1"/>
    </source>
</evidence>
<dbReference type="GO" id="GO:0005506">
    <property type="term" value="F:iron ion binding"/>
    <property type="evidence" value="ECO:0007669"/>
    <property type="project" value="UniProtKB-UniRule"/>
</dbReference>
<dbReference type="NCBIfam" id="TIGR00433">
    <property type="entry name" value="bioB"/>
    <property type="match status" value="1"/>
</dbReference>
<dbReference type="PANTHER" id="PTHR22976:SF2">
    <property type="entry name" value="BIOTIN SYNTHASE, MITOCHONDRIAL"/>
    <property type="match status" value="1"/>
</dbReference>
<evidence type="ECO:0000259" key="18">
    <source>
        <dbReference type="PROSITE" id="PS51918"/>
    </source>
</evidence>
<dbReference type="CDD" id="cd01335">
    <property type="entry name" value="Radical_SAM"/>
    <property type="match status" value="1"/>
</dbReference>
<feature type="binding site" evidence="16 17">
    <location>
        <position position="68"/>
    </location>
    <ligand>
        <name>[4Fe-4S] cluster</name>
        <dbReference type="ChEBI" id="CHEBI:49883"/>
        <note>4Fe-4S-S-AdoMet</note>
    </ligand>
</feature>
<keyword evidence="5 16" id="KW-0004">4Fe-4S</keyword>
<dbReference type="InterPro" id="IPR002684">
    <property type="entry name" value="Biotin_synth/BioAB"/>
</dbReference>
<evidence type="ECO:0000256" key="14">
    <source>
        <dbReference type="ARBA" id="ARBA00057568"/>
    </source>
</evidence>
<evidence type="ECO:0000256" key="13">
    <source>
        <dbReference type="ARBA" id="ARBA00051157"/>
    </source>
</evidence>
<keyword evidence="12 16" id="KW-0411">Iron-sulfur</keyword>
<dbReference type="GO" id="GO:0004076">
    <property type="term" value="F:biotin synthase activity"/>
    <property type="evidence" value="ECO:0007669"/>
    <property type="project" value="UniProtKB-UniRule"/>
</dbReference>
<dbReference type="UniPathway" id="UPA00078">
    <property type="reaction ID" value="UER00162"/>
</dbReference>
<evidence type="ECO:0000256" key="16">
    <source>
        <dbReference type="HAMAP-Rule" id="MF_01694"/>
    </source>
</evidence>
<comment type="cofactor">
    <cofactor evidence="16 17">
        <name>[4Fe-4S] cluster</name>
        <dbReference type="ChEBI" id="CHEBI:49883"/>
    </cofactor>
    <text evidence="16 17">Binds 1 [4Fe-4S] cluster. The cluster is coordinated with 3 cysteines and an exchangeable S-adenosyl-L-methionine.</text>
</comment>
<dbReference type="PROSITE" id="PS51918">
    <property type="entry name" value="RADICAL_SAM"/>
    <property type="match status" value="1"/>
</dbReference>
<dbReference type="SFLD" id="SFLDG01060">
    <property type="entry name" value="BATS_domain_containing"/>
    <property type="match status" value="1"/>
</dbReference>
<dbReference type="InterPro" id="IPR013785">
    <property type="entry name" value="Aldolase_TIM"/>
</dbReference>
<organism evidence="19 20">
    <name type="scientific">Anaerosacchariphilus polymeriproducens</name>
    <dbReference type="NCBI Taxonomy" id="1812858"/>
    <lineage>
        <taxon>Bacteria</taxon>
        <taxon>Bacillati</taxon>
        <taxon>Bacillota</taxon>
        <taxon>Clostridia</taxon>
        <taxon>Lachnospirales</taxon>
        <taxon>Lachnospiraceae</taxon>
        <taxon>Anaerosacchariphilus</taxon>
    </lineage>
</organism>
<feature type="binding site" evidence="16 17">
    <location>
        <position position="61"/>
    </location>
    <ligand>
        <name>[4Fe-4S] cluster</name>
        <dbReference type="ChEBI" id="CHEBI:49883"/>
        <note>4Fe-4S-S-AdoMet</note>
    </ligand>
</feature>
<comment type="pathway">
    <text evidence="1 16">Cofactor biosynthesis; biotin biosynthesis; biotin from 7,8-diaminononanoate: step 2/2.</text>
</comment>
<evidence type="ECO:0000256" key="7">
    <source>
        <dbReference type="ARBA" id="ARBA00022691"/>
    </source>
</evidence>
<dbReference type="HAMAP" id="MF_01694">
    <property type="entry name" value="BioB"/>
    <property type="match status" value="1"/>
</dbReference>
<feature type="binding site" evidence="16 17">
    <location>
        <position position="65"/>
    </location>
    <ligand>
        <name>[4Fe-4S] cluster</name>
        <dbReference type="ChEBI" id="CHEBI:49883"/>
        <note>4Fe-4S-S-AdoMet</note>
    </ligand>
</feature>
<evidence type="ECO:0000256" key="3">
    <source>
        <dbReference type="ARBA" id="ARBA00011738"/>
    </source>
</evidence>
<keyword evidence="7 16" id="KW-0949">S-adenosyl-L-methionine</keyword>
<dbReference type="EC" id="2.8.1.6" evidence="4 16"/>
<dbReference type="OrthoDB" id="9786826at2"/>
<dbReference type="PANTHER" id="PTHR22976">
    <property type="entry name" value="BIOTIN SYNTHASE"/>
    <property type="match status" value="1"/>
</dbReference>
<keyword evidence="8 16" id="KW-0001">2Fe-2S</keyword>
<dbReference type="Proteomes" id="UP000255036">
    <property type="component" value="Unassembled WGS sequence"/>
</dbReference>
<dbReference type="Gene3D" id="3.20.20.70">
    <property type="entry name" value="Aldolase class I"/>
    <property type="match status" value="1"/>
</dbReference>
<evidence type="ECO:0000256" key="6">
    <source>
        <dbReference type="ARBA" id="ARBA00022679"/>
    </source>
</evidence>
<comment type="function">
    <text evidence="14 16">Catalyzes the conversion of dethiobiotin (DTB) to biotin by the insertion of a sulfur atom into dethiobiotin via a radical-based mechanism.</text>
</comment>
<name>A0A371ATL0_9FIRM</name>
<evidence type="ECO:0000256" key="5">
    <source>
        <dbReference type="ARBA" id="ARBA00022485"/>
    </source>
</evidence>
<dbReference type="InterPro" id="IPR007197">
    <property type="entry name" value="rSAM"/>
</dbReference>
<dbReference type="InterPro" id="IPR010722">
    <property type="entry name" value="BATS_dom"/>
</dbReference>
<dbReference type="PIRSF" id="PIRSF001619">
    <property type="entry name" value="Biotin_synth"/>
    <property type="match status" value="1"/>
</dbReference>
<comment type="cofactor">
    <cofactor evidence="17">
        <name>[2Fe-2S] cluster</name>
        <dbReference type="ChEBI" id="CHEBI:190135"/>
    </cofactor>
    <text evidence="17">Binds 1 [2Fe-2S] cluster. The cluster is coordinated with 3 cysteines and 1 arginine.</text>
</comment>
<evidence type="ECO:0000313" key="19">
    <source>
        <dbReference type="EMBL" id="RDU22820.1"/>
    </source>
</evidence>
<comment type="caution">
    <text evidence="19">The sequence shown here is derived from an EMBL/GenBank/DDBJ whole genome shotgun (WGS) entry which is preliminary data.</text>
</comment>
<dbReference type="RefSeq" id="WP_115482582.1">
    <property type="nucleotide sequence ID" value="NZ_QRCT01000045.1"/>
</dbReference>
<evidence type="ECO:0000256" key="12">
    <source>
        <dbReference type="ARBA" id="ARBA00023014"/>
    </source>
</evidence>
<dbReference type="EMBL" id="QRCT01000045">
    <property type="protein sequence ID" value="RDU22820.1"/>
    <property type="molecule type" value="Genomic_DNA"/>
</dbReference>
<dbReference type="FunFam" id="3.20.20.70:FF:000026">
    <property type="entry name" value="Biotin synthase"/>
    <property type="match status" value="1"/>
</dbReference>
<evidence type="ECO:0000256" key="2">
    <source>
        <dbReference type="ARBA" id="ARBA00010765"/>
    </source>
</evidence>
<dbReference type="AlphaFoldDB" id="A0A371ATL0"/>
<dbReference type="SUPFAM" id="SSF102114">
    <property type="entry name" value="Radical SAM enzymes"/>
    <property type="match status" value="1"/>
</dbReference>
<feature type="binding site" evidence="16 17">
    <location>
        <position position="105"/>
    </location>
    <ligand>
        <name>[2Fe-2S] cluster</name>
        <dbReference type="ChEBI" id="CHEBI:190135"/>
    </ligand>
</feature>
<keyword evidence="20" id="KW-1185">Reference proteome</keyword>
<gene>
    <name evidence="16 19" type="primary">bioB</name>
    <name evidence="19" type="ORF">DWV06_12800</name>
</gene>
<dbReference type="SMART" id="SM00876">
    <property type="entry name" value="BATS"/>
    <property type="match status" value="1"/>
</dbReference>
<comment type="subunit">
    <text evidence="3 16">Homodimer.</text>
</comment>
<proteinExistence type="inferred from homology"/>
<evidence type="ECO:0000256" key="1">
    <source>
        <dbReference type="ARBA" id="ARBA00004942"/>
    </source>
</evidence>
<sequence>MNVRELKEKVIEGYLITKEEALELTQAPLEEVSKYANEIRMYFCGNNFDICTIVNGKSGRCSEDCKYCAQSASCKAEVKEHPLLDEESLFRQAKYNADKGVLRYSIVTSGKKLSDKEIDLLCESIRGIKKKTSISICASLGLLEKDAYKKLKDAGVSRIHNNLETSKDYFHKICTTHTYEEKIKSIKAALEAGLDVCSGGIMGVGESMEDRIDLALALRELGIKSVPVNMLNPIEGTPFEKMDKLAPEEMQMIVSVFRFLLPDSFIRLAGGRGLIGDKGRKCFQSGSNAAITGDMLTTAGISIESDLATLKDIGYHISKTVTFAS</sequence>
<evidence type="ECO:0000313" key="20">
    <source>
        <dbReference type="Proteomes" id="UP000255036"/>
    </source>
</evidence>
<comment type="similarity">
    <text evidence="2 16">Belongs to the radical SAM superfamily. Biotin synthase family.</text>
</comment>